<dbReference type="SUPFAM" id="SSF53474">
    <property type="entry name" value="alpha/beta-Hydrolases"/>
    <property type="match status" value="1"/>
</dbReference>
<evidence type="ECO:0000313" key="3">
    <source>
        <dbReference type="EMBL" id="NMM47811.1"/>
    </source>
</evidence>
<keyword evidence="3" id="KW-0378">Hydrolase</keyword>
<dbReference type="GO" id="GO:0016787">
    <property type="term" value="F:hydrolase activity"/>
    <property type="evidence" value="ECO:0007669"/>
    <property type="project" value="UniProtKB-KW"/>
</dbReference>
<keyword evidence="1" id="KW-0472">Membrane</keyword>
<dbReference type="Pfam" id="PF00561">
    <property type="entry name" value="Abhydrolase_1"/>
    <property type="match status" value="1"/>
</dbReference>
<dbReference type="InterPro" id="IPR000073">
    <property type="entry name" value="AB_hydrolase_1"/>
</dbReference>
<reference evidence="3 4" key="1">
    <citation type="submission" date="2020-04" db="EMBL/GenBank/DDBJ databases">
        <title>Flammeovirgaceae bacterium KN852 isolated from deep sea.</title>
        <authorList>
            <person name="Zhang D.-C."/>
        </authorList>
    </citation>
    <scope>NUCLEOTIDE SEQUENCE [LARGE SCALE GENOMIC DNA]</scope>
    <source>
        <strain evidence="3 4">KN852</strain>
    </source>
</reference>
<feature type="domain" description="AB hydrolase-1" evidence="2">
    <location>
        <begin position="67"/>
        <end position="300"/>
    </location>
</feature>
<organism evidence="3 4">
    <name type="scientific">Marinigracilibium pacificum</name>
    <dbReference type="NCBI Taxonomy" id="2729599"/>
    <lineage>
        <taxon>Bacteria</taxon>
        <taxon>Pseudomonadati</taxon>
        <taxon>Bacteroidota</taxon>
        <taxon>Cytophagia</taxon>
        <taxon>Cytophagales</taxon>
        <taxon>Flammeovirgaceae</taxon>
        <taxon>Marinigracilibium</taxon>
    </lineage>
</organism>
<dbReference type="InterPro" id="IPR029058">
    <property type="entry name" value="AB_hydrolase_fold"/>
</dbReference>
<name>A0A848IWZ7_9BACT</name>
<evidence type="ECO:0000256" key="1">
    <source>
        <dbReference type="SAM" id="Phobius"/>
    </source>
</evidence>
<dbReference type="PRINTS" id="PR00111">
    <property type="entry name" value="ABHYDROLASE"/>
</dbReference>
<keyword evidence="4" id="KW-1185">Reference proteome</keyword>
<dbReference type="Gene3D" id="3.40.50.1820">
    <property type="entry name" value="alpha/beta hydrolase"/>
    <property type="match status" value="1"/>
</dbReference>
<evidence type="ECO:0000259" key="2">
    <source>
        <dbReference type="Pfam" id="PF00561"/>
    </source>
</evidence>
<gene>
    <name evidence="3" type="ORF">HH304_05320</name>
</gene>
<accession>A0A848IWZ7</accession>
<dbReference type="InterPro" id="IPR000639">
    <property type="entry name" value="Epox_hydrolase-like"/>
</dbReference>
<protein>
    <submittedName>
        <fullName evidence="3">Alpha/beta hydrolase</fullName>
    </submittedName>
</protein>
<dbReference type="PRINTS" id="PR00412">
    <property type="entry name" value="EPOXHYDRLASE"/>
</dbReference>
<dbReference type="Proteomes" id="UP000559010">
    <property type="component" value="Unassembled WGS sequence"/>
</dbReference>
<dbReference type="PANTHER" id="PTHR46438:SF11">
    <property type="entry name" value="LIPASE-RELATED"/>
    <property type="match status" value="1"/>
</dbReference>
<dbReference type="EMBL" id="JABBNU010000003">
    <property type="protein sequence ID" value="NMM47811.1"/>
    <property type="molecule type" value="Genomic_DNA"/>
</dbReference>
<dbReference type="PANTHER" id="PTHR46438">
    <property type="entry name" value="ALPHA/BETA-HYDROLASES SUPERFAMILY PROTEIN"/>
    <property type="match status" value="1"/>
</dbReference>
<keyword evidence="1" id="KW-1133">Transmembrane helix</keyword>
<sequence length="316" mass="36006">MQLKKIILYLLISISVLLVFLTVLFGHRDKSVEDLIPEYGQPPSSFIEIDGMNVHYRDEGIMEDTVPIVLIHGTGASLHTFNAWTEELSQKKRVIRMDLPAFGLTGPFPDRDYTINHYSEFINDFLVALNIKYCIIGGNSLGGLIAWRYTITHPEMVDKLILIDAAGYPRNSTSVPLAFTVARIPVINKTLTFITPRSVIESSVKNVYTNKNKVTDELVDRYFNLSLREGNRQALVDRMKLDIEVDQIKEIKNIYQPTLIIWGEKDELITIESAYRFYDDLPNDTLVIIENAGHVPMEEQPEESLKSVKAFLGLRD</sequence>
<proteinExistence type="predicted"/>
<evidence type="ECO:0000313" key="4">
    <source>
        <dbReference type="Proteomes" id="UP000559010"/>
    </source>
</evidence>
<comment type="caution">
    <text evidence="3">The sequence shown here is derived from an EMBL/GenBank/DDBJ whole genome shotgun (WGS) entry which is preliminary data.</text>
</comment>
<feature type="transmembrane region" description="Helical" evidence="1">
    <location>
        <begin position="6"/>
        <end position="26"/>
    </location>
</feature>
<dbReference type="AlphaFoldDB" id="A0A848IWZ7"/>
<keyword evidence="1" id="KW-0812">Transmembrane</keyword>